<protein>
    <recommendedName>
        <fullName evidence="7">DUF632 domain-containing protein</fullName>
    </recommendedName>
</protein>
<evidence type="ECO:0000256" key="1">
    <source>
        <dbReference type="SAM" id="Coils"/>
    </source>
</evidence>
<dbReference type="InterPro" id="IPR006867">
    <property type="entry name" value="DUF632"/>
</dbReference>
<dbReference type="PANTHER" id="PTHR21450">
    <property type="entry name" value="PROTEIN ALTERED PHOSPHATE STARVATION RESPONSE 1"/>
    <property type="match status" value="1"/>
</dbReference>
<dbReference type="PANTHER" id="PTHR21450:SF57">
    <property type="entry name" value="BZIP TRANSCRIPTION FACTOR-LIKE"/>
    <property type="match status" value="1"/>
</dbReference>
<evidence type="ECO:0000259" key="3">
    <source>
        <dbReference type="Pfam" id="PF04782"/>
    </source>
</evidence>
<dbReference type="EMBL" id="LSRQ01007665">
    <property type="protein sequence ID" value="OAY64758.1"/>
    <property type="molecule type" value="Genomic_DNA"/>
</dbReference>
<accession>A0A199UJ51</accession>
<dbReference type="STRING" id="4615.A0A199UJ51"/>
<feature type="region of interest" description="Disordered" evidence="2">
    <location>
        <begin position="414"/>
        <end position="442"/>
    </location>
</feature>
<feature type="region of interest" description="Disordered" evidence="2">
    <location>
        <begin position="188"/>
        <end position="350"/>
    </location>
</feature>
<keyword evidence="1" id="KW-0175">Coiled coil</keyword>
<feature type="domain" description="DUF632" evidence="3">
    <location>
        <begin position="353"/>
        <end position="673"/>
    </location>
</feature>
<feature type="domain" description="DUF630" evidence="4">
    <location>
        <begin position="1"/>
        <end position="56"/>
    </location>
</feature>
<name>A0A199UJ51_ANACO</name>
<evidence type="ECO:0000259" key="4">
    <source>
        <dbReference type="Pfam" id="PF04783"/>
    </source>
</evidence>
<dbReference type="Proteomes" id="UP000092600">
    <property type="component" value="Unassembled WGS sequence"/>
</dbReference>
<feature type="region of interest" description="Disordered" evidence="2">
    <location>
        <begin position="68"/>
        <end position="157"/>
    </location>
</feature>
<feature type="compositionally biased region" description="Acidic residues" evidence="2">
    <location>
        <begin position="286"/>
        <end position="299"/>
    </location>
</feature>
<feature type="compositionally biased region" description="Basic residues" evidence="2">
    <location>
        <begin position="416"/>
        <end position="429"/>
    </location>
</feature>
<proteinExistence type="predicted"/>
<organism evidence="5 6">
    <name type="scientific">Ananas comosus</name>
    <name type="common">Pineapple</name>
    <name type="synonym">Ananas ananas</name>
    <dbReference type="NCBI Taxonomy" id="4615"/>
    <lineage>
        <taxon>Eukaryota</taxon>
        <taxon>Viridiplantae</taxon>
        <taxon>Streptophyta</taxon>
        <taxon>Embryophyta</taxon>
        <taxon>Tracheophyta</taxon>
        <taxon>Spermatophyta</taxon>
        <taxon>Magnoliopsida</taxon>
        <taxon>Liliopsida</taxon>
        <taxon>Poales</taxon>
        <taxon>Bromeliaceae</taxon>
        <taxon>Bromelioideae</taxon>
        <taxon>Ananas</taxon>
    </lineage>
</organism>
<feature type="compositionally biased region" description="Acidic residues" evidence="2">
    <location>
        <begin position="260"/>
        <end position="273"/>
    </location>
</feature>
<feature type="compositionally biased region" description="Basic and acidic residues" evidence="2">
    <location>
        <begin position="312"/>
        <end position="332"/>
    </location>
</feature>
<gene>
    <name evidence="5" type="ORF">ACMD2_03651</name>
</gene>
<evidence type="ECO:0000313" key="6">
    <source>
        <dbReference type="Proteomes" id="UP000092600"/>
    </source>
</evidence>
<dbReference type="Pfam" id="PF04782">
    <property type="entry name" value="DUF632"/>
    <property type="match status" value="1"/>
</dbReference>
<evidence type="ECO:0000313" key="5">
    <source>
        <dbReference type="EMBL" id="OAY64758.1"/>
    </source>
</evidence>
<dbReference type="InterPro" id="IPR006868">
    <property type="entry name" value="DUF630"/>
</dbReference>
<evidence type="ECO:0000256" key="2">
    <source>
        <dbReference type="SAM" id="MobiDB-lite"/>
    </source>
</evidence>
<comment type="caution">
    <text evidence="5">The sequence shown here is derived from an EMBL/GenBank/DDBJ whole genome shotgun (WGS) entry which is preliminary data.</text>
</comment>
<dbReference type="AlphaFoldDB" id="A0A199UJ51"/>
<feature type="coiled-coil region" evidence="1">
    <location>
        <begin position="734"/>
        <end position="765"/>
    </location>
</feature>
<feature type="compositionally biased region" description="Basic and acidic residues" evidence="2">
    <location>
        <begin position="76"/>
        <end position="88"/>
    </location>
</feature>
<reference evidence="5 6" key="1">
    <citation type="journal article" date="2016" name="DNA Res.">
        <title>The draft genome of MD-2 pineapple using hybrid error correction of long reads.</title>
        <authorList>
            <person name="Redwan R.M."/>
            <person name="Saidin A."/>
            <person name="Kumar S.V."/>
        </authorList>
    </citation>
    <scope>NUCLEOTIDE SEQUENCE [LARGE SCALE GENOMIC DNA]</scope>
    <source>
        <strain evidence="6">cv. MD2</strain>
        <tissue evidence="5">Leaf</tissue>
    </source>
</reference>
<sequence length="797" mass="88014">MGCGSSRAESSELVALCRARMQGIRAAAGLRYDLAAAHAAHFRALAAAGAALHRLVLDETAPAPAPAPAIVLPASEGKEVKPRSKGSDRGGVSGEGSGSSPSSSTVTPLSHDLSGEGSGSGSGGGGGGGGGSSSNGDESVVIVEEKPSKSPSPRSYFMRSSSGIPYIVYDDPNAPQSSNYGYGFGFPPYTSEPENFGYNDRTSMSSMPAPSTPPPPPPPEGSPWEFFDPFNSYDQLASNGAEYYTSSPNLSEIRAREGIPDLEEEVEEEEETKEVEKGRSLKTVVEEVEEEEEEEETEKLDDKKLDKKGKGKAVEIRSSGDEEGSGAEKQEVAAETGNGSKKLSAPRGTRDVREVVGDIEEQFKLAAESSEEVSGMLEVGKVPYRSRNRISRVLFSRILDPLALPLLTPPRLSCKPLRRRKMSSSRRKPGNGDSRKQVGMSSGNLSSTLEKLYVWEKKLYKEVKEEEKVRVIYEKKYRRLNALDGGGAENDRIASAQASVRKLRTKIGIIIKSINTISNRIHKIRDEELRPQLVELIQGLLRMWKQVLNCHQKQLEALNDSKSRQLVAKTTGPKKYVARTTKELEKEIVNWCYCLKNWIKTQKSFVEALNGWLVKWLPKQQEEETADGVPPFSPSRLGAPAAFIICNDWFQATARIREGKLIKSINNFAKIIRDLWESQEEELRRRQKVEYLSKAYDRKLKSLRESGISEHMEVVSSGENSENGLEHDARIAALHAMKRRRDEERAKHKEAVNKLQDVASSLLENGLVPVIEELEKYFLETLKEYDAIRIKNNGAST</sequence>
<evidence type="ECO:0008006" key="7">
    <source>
        <dbReference type="Google" id="ProtNLM"/>
    </source>
</evidence>
<feature type="compositionally biased region" description="Gly residues" evidence="2">
    <location>
        <begin position="116"/>
        <end position="133"/>
    </location>
</feature>
<feature type="compositionally biased region" description="Polar residues" evidence="2">
    <location>
        <begin position="232"/>
        <end position="250"/>
    </location>
</feature>
<feature type="compositionally biased region" description="Pro residues" evidence="2">
    <location>
        <begin position="210"/>
        <end position="221"/>
    </location>
</feature>
<dbReference type="Pfam" id="PF04783">
    <property type="entry name" value="DUF630"/>
    <property type="match status" value="1"/>
</dbReference>